<feature type="binding site" evidence="5">
    <location>
        <position position="144"/>
    </location>
    <ligand>
        <name>substrate</name>
    </ligand>
</feature>
<dbReference type="Proteomes" id="UP000559809">
    <property type="component" value="Unassembled WGS sequence"/>
</dbReference>
<dbReference type="AlphaFoldDB" id="A0A853G2L9"/>
<dbReference type="Pfam" id="PF03737">
    <property type="entry name" value="RraA-like"/>
    <property type="match status" value="1"/>
</dbReference>
<dbReference type="InterPro" id="IPR005493">
    <property type="entry name" value="RraA/RraA-like"/>
</dbReference>
<keyword evidence="5" id="KW-0479">Metal-binding</keyword>
<dbReference type="EMBL" id="JACCEM010000004">
    <property type="protein sequence ID" value="NYT49250.1"/>
    <property type="molecule type" value="Genomic_DNA"/>
</dbReference>
<evidence type="ECO:0000256" key="3">
    <source>
        <dbReference type="ARBA" id="ARBA00029596"/>
    </source>
</evidence>
<evidence type="ECO:0000256" key="5">
    <source>
        <dbReference type="PIRSR" id="PIRSR605493-1"/>
    </source>
</evidence>
<protein>
    <recommendedName>
        <fullName evidence="2">Putative 4-hydroxy-4-methyl-2-oxoglutarate aldolase</fullName>
    </recommendedName>
    <alternativeName>
        <fullName evidence="3">Regulator of ribonuclease activity homolog</fullName>
    </alternativeName>
    <alternativeName>
        <fullName evidence="4">RraA-like protein</fullName>
    </alternativeName>
</protein>
<accession>A0A853G2L9</accession>
<dbReference type="PANTHER" id="PTHR33254:SF4">
    <property type="entry name" value="4-HYDROXY-4-METHYL-2-OXOGLUTARATE ALDOLASE 3-RELATED"/>
    <property type="match status" value="1"/>
</dbReference>
<dbReference type="GO" id="GO:0046872">
    <property type="term" value="F:metal ion binding"/>
    <property type="evidence" value="ECO:0007669"/>
    <property type="project" value="UniProtKB-KW"/>
</dbReference>
<feature type="binding site" evidence="5">
    <location>
        <position position="145"/>
    </location>
    <ligand>
        <name>Mg(2+)</name>
        <dbReference type="ChEBI" id="CHEBI:18420"/>
    </ligand>
</feature>
<keyword evidence="5" id="KW-0460">Magnesium</keyword>
<evidence type="ECO:0000256" key="4">
    <source>
        <dbReference type="ARBA" id="ARBA00030169"/>
    </source>
</evidence>
<dbReference type="CDD" id="cd16841">
    <property type="entry name" value="RraA_family"/>
    <property type="match status" value="1"/>
</dbReference>
<dbReference type="InterPro" id="IPR036704">
    <property type="entry name" value="RraA/RraA-like_sf"/>
</dbReference>
<evidence type="ECO:0000256" key="1">
    <source>
        <dbReference type="ARBA" id="ARBA00001968"/>
    </source>
</evidence>
<comment type="cofactor">
    <cofactor evidence="5">
        <name>Mg(2+)</name>
        <dbReference type="ChEBI" id="CHEBI:18420"/>
    </cofactor>
</comment>
<dbReference type="RefSeq" id="WP_180154559.1">
    <property type="nucleotide sequence ID" value="NZ_JACCEM010000004.1"/>
</dbReference>
<comment type="cofactor">
    <cofactor evidence="1">
        <name>a divalent metal cation</name>
        <dbReference type="ChEBI" id="CHEBI:60240"/>
    </cofactor>
</comment>
<dbReference type="PANTHER" id="PTHR33254">
    <property type="entry name" value="4-HYDROXY-4-METHYL-2-OXOGLUTARATE ALDOLASE 3-RELATED"/>
    <property type="match status" value="1"/>
</dbReference>
<evidence type="ECO:0000256" key="2">
    <source>
        <dbReference type="ARBA" id="ARBA00016549"/>
    </source>
</evidence>
<comment type="caution">
    <text evidence="6">The sequence shown here is derived from an EMBL/GenBank/DDBJ whole genome shotgun (WGS) entry which is preliminary data.</text>
</comment>
<evidence type="ECO:0000313" key="6">
    <source>
        <dbReference type="EMBL" id="NYT49250.1"/>
    </source>
</evidence>
<evidence type="ECO:0000313" key="7">
    <source>
        <dbReference type="Proteomes" id="UP000559809"/>
    </source>
</evidence>
<keyword evidence="7" id="KW-1185">Reference proteome</keyword>
<name>A0A853G2L9_9BURK</name>
<organism evidence="6 7">
    <name type="scientific">Parapusillimonas granuli</name>
    <dbReference type="NCBI Taxonomy" id="380911"/>
    <lineage>
        <taxon>Bacteria</taxon>
        <taxon>Pseudomonadati</taxon>
        <taxon>Pseudomonadota</taxon>
        <taxon>Betaproteobacteria</taxon>
        <taxon>Burkholderiales</taxon>
        <taxon>Alcaligenaceae</taxon>
        <taxon>Parapusillimonas</taxon>
    </lineage>
</organism>
<gene>
    <name evidence="6" type="ORF">H0A72_08000</name>
</gene>
<reference evidence="6 7" key="1">
    <citation type="submission" date="2020-07" db="EMBL/GenBank/DDBJ databases">
        <title>Taxonomic revisions and descriptions of new bacterial species based on genomic comparisons in the high-G+C-content subgroup of the family Alcaligenaceae.</title>
        <authorList>
            <person name="Szabo A."/>
            <person name="Felfoldi T."/>
        </authorList>
    </citation>
    <scope>NUCLEOTIDE SEQUENCE [LARGE SCALE GENOMIC DNA]</scope>
    <source>
        <strain evidence="6 7">LMG 24012</strain>
    </source>
</reference>
<dbReference type="Gene3D" id="3.50.30.40">
    <property type="entry name" value="Ribonuclease E inhibitor RraA/RraA-like"/>
    <property type="match status" value="1"/>
</dbReference>
<dbReference type="SUPFAM" id="SSF89562">
    <property type="entry name" value="RraA-like"/>
    <property type="match status" value="1"/>
</dbReference>
<proteinExistence type="predicted"/>
<sequence length="243" mass="25648">MTTRKLTGRITAQAIRRMELPRLAPGILQRYARLGDLTGALSDAMDRLKLHGAIPAAVLAPSLPQARIVGQAVTVRNVEREEDAWACAEAGIGKMAEHEAYNLADPGDVVVIEGLTGVSNMGGQSATVARRAQCAGAVIDGSFRDPGASRELGFPIWAKGVTPITGKWRLQTVEINGQVRISGVVVQAGDLVAADEAGVVFIPYEQAERVLAEAERIDAGDARQKADIAAGIDLATLAATKYK</sequence>